<evidence type="ECO:0000313" key="22">
    <source>
        <dbReference type="Proteomes" id="UP000502415"/>
    </source>
</evidence>
<dbReference type="FunFam" id="2.70.150.10:FF:000002">
    <property type="entry name" value="Copper-transporting ATPase 1, putative"/>
    <property type="match status" value="1"/>
</dbReference>
<dbReference type="NCBIfam" id="TIGR01494">
    <property type="entry name" value="ATPase_P-type"/>
    <property type="match status" value="2"/>
</dbReference>
<dbReference type="InterPro" id="IPR023298">
    <property type="entry name" value="ATPase_P-typ_TM_dom_sf"/>
</dbReference>
<evidence type="ECO:0000256" key="14">
    <source>
        <dbReference type="ARBA" id="ARBA00023065"/>
    </source>
</evidence>
<keyword evidence="10" id="KW-0460">Magnesium</keyword>
<evidence type="ECO:0000313" key="21">
    <source>
        <dbReference type="EMBL" id="QJE02759.1"/>
    </source>
</evidence>
<dbReference type="FunFam" id="3.30.70.100:FF:000005">
    <property type="entry name" value="Copper-exporting P-type ATPase A"/>
    <property type="match status" value="1"/>
</dbReference>
<dbReference type="Pfam" id="PF00122">
    <property type="entry name" value="E1-E2_ATPase"/>
    <property type="match status" value="1"/>
</dbReference>
<dbReference type="NCBIfam" id="TIGR01525">
    <property type="entry name" value="ATPase-IB_hvy"/>
    <property type="match status" value="1"/>
</dbReference>
<accession>A0A7Z2W116</accession>
<dbReference type="AlphaFoldDB" id="A0A7Z2W116"/>
<name>A0A7Z2W116_9BURK</name>
<dbReference type="Pfam" id="PF00403">
    <property type="entry name" value="HMA"/>
    <property type="match status" value="2"/>
</dbReference>
<feature type="transmembrane region" description="Helical" evidence="18">
    <location>
        <begin position="372"/>
        <end position="393"/>
    </location>
</feature>
<keyword evidence="15 18" id="KW-0472">Membrane</keyword>
<keyword evidence="22" id="KW-1185">Reference proteome</keyword>
<evidence type="ECO:0000256" key="12">
    <source>
        <dbReference type="ARBA" id="ARBA00022989"/>
    </source>
</evidence>
<dbReference type="Gene3D" id="3.30.70.100">
    <property type="match status" value="2"/>
</dbReference>
<dbReference type="KEGG" id="mfy:HH212_24405"/>
<dbReference type="PRINTS" id="PR00941">
    <property type="entry name" value="CDATPASE"/>
</dbReference>
<feature type="transmembrane region" description="Helical" evidence="18">
    <location>
        <begin position="95"/>
        <end position="115"/>
    </location>
</feature>
<feature type="domain" description="HMA" evidence="20">
    <location>
        <begin position="9"/>
        <end position="73"/>
    </location>
</feature>
<comment type="subcellular location">
    <subcellularLocation>
        <location evidence="18">Cell membrane</location>
    </subcellularLocation>
    <subcellularLocation>
        <location evidence="1">Endomembrane system</location>
        <topology evidence="1">Multi-pass membrane protein</topology>
    </subcellularLocation>
</comment>
<dbReference type="InterPro" id="IPR001757">
    <property type="entry name" value="P_typ_ATPase"/>
</dbReference>
<dbReference type="SUPFAM" id="SSF56784">
    <property type="entry name" value="HAD-like"/>
    <property type="match status" value="1"/>
</dbReference>
<dbReference type="PRINTS" id="PR00119">
    <property type="entry name" value="CATATPASE"/>
</dbReference>
<feature type="transmembrane region" description="Helical" evidence="18">
    <location>
        <begin position="185"/>
        <end position="204"/>
    </location>
</feature>
<evidence type="ECO:0000256" key="11">
    <source>
        <dbReference type="ARBA" id="ARBA00022967"/>
    </source>
</evidence>
<evidence type="ECO:0000256" key="19">
    <source>
        <dbReference type="SAM" id="MobiDB-lite"/>
    </source>
</evidence>
<evidence type="ECO:0000256" key="1">
    <source>
        <dbReference type="ARBA" id="ARBA00004127"/>
    </source>
</evidence>
<feature type="compositionally biased region" description="Polar residues" evidence="19">
    <location>
        <begin position="787"/>
        <end position="804"/>
    </location>
</feature>
<evidence type="ECO:0000256" key="6">
    <source>
        <dbReference type="ARBA" id="ARBA00022737"/>
    </source>
</evidence>
<proteinExistence type="inferred from homology"/>
<dbReference type="Gene3D" id="2.70.150.10">
    <property type="entry name" value="Calcium-transporting ATPase, cytoplasmic transduction domain A"/>
    <property type="match status" value="1"/>
</dbReference>
<dbReference type="GO" id="GO:0005507">
    <property type="term" value="F:copper ion binding"/>
    <property type="evidence" value="ECO:0007669"/>
    <property type="project" value="InterPro"/>
</dbReference>
<dbReference type="GO" id="GO:0043682">
    <property type="term" value="F:P-type divalent copper transporter activity"/>
    <property type="evidence" value="ECO:0007669"/>
    <property type="project" value="UniProtKB-EC"/>
</dbReference>
<evidence type="ECO:0000256" key="16">
    <source>
        <dbReference type="ARBA" id="ARBA00038904"/>
    </source>
</evidence>
<reference evidence="21 22" key="1">
    <citation type="submission" date="2020-04" db="EMBL/GenBank/DDBJ databases">
        <title>Genome sequencing of novel species.</title>
        <authorList>
            <person name="Heo J."/>
            <person name="Kim S.-J."/>
            <person name="Kim J.-S."/>
            <person name="Hong S.-B."/>
            <person name="Kwon S.-W."/>
        </authorList>
    </citation>
    <scope>NUCLEOTIDE SEQUENCE [LARGE SCALE GENOMIC DNA]</scope>
    <source>
        <strain evidence="21 22">GN2-R2</strain>
    </source>
</reference>
<organism evidence="21 22">
    <name type="scientific">Massilia forsythiae</name>
    <dbReference type="NCBI Taxonomy" id="2728020"/>
    <lineage>
        <taxon>Bacteria</taxon>
        <taxon>Pseudomonadati</taxon>
        <taxon>Pseudomonadota</taxon>
        <taxon>Betaproteobacteria</taxon>
        <taxon>Burkholderiales</taxon>
        <taxon>Oxalobacteraceae</taxon>
        <taxon>Telluria group</taxon>
        <taxon>Massilia</taxon>
    </lineage>
</organism>
<dbReference type="GO" id="GO:0005524">
    <property type="term" value="F:ATP binding"/>
    <property type="evidence" value="ECO:0007669"/>
    <property type="project" value="UniProtKB-UniRule"/>
</dbReference>
<keyword evidence="14" id="KW-0406">Ion transport</keyword>
<keyword evidence="6" id="KW-0677">Repeat</keyword>
<dbReference type="Proteomes" id="UP000502415">
    <property type="component" value="Chromosome"/>
</dbReference>
<evidence type="ECO:0000256" key="5">
    <source>
        <dbReference type="ARBA" id="ARBA00022723"/>
    </source>
</evidence>
<feature type="transmembrane region" description="Helical" evidence="18">
    <location>
        <begin position="733"/>
        <end position="750"/>
    </location>
</feature>
<feature type="domain" description="HMA" evidence="20">
    <location>
        <begin position="825"/>
        <end position="888"/>
    </location>
</feature>
<dbReference type="GO" id="GO:0055070">
    <property type="term" value="P:copper ion homeostasis"/>
    <property type="evidence" value="ECO:0007669"/>
    <property type="project" value="TreeGrafter"/>
</dbReference>
<evidence type="ECO:0000256" key="3">
    <source>
        <dbReference type="ARBA" id="ARBA00022448"/>
    </source>
</evidence>
<keyword evidence="7 18" id="KW-0547">Nucleotide-binding</keyword>
<evidence type="ECO:0000259" key="20">
    <source>
        <dbReference type="PROSITE" id="PS50846"/>
    </source>
</evidence>
<feature type="transmembrane region" description="Helical" evidence="18">
    <location>
        <begin position="338"/>
        <end position="360"/>
    </location>
</feature>
<evidence type="ECO:0000256" key="13">
    <source>
        <dbReference type="ARBA" id="ARBA00023008"/>
    </source>
</evidence>
<protein>
    <recommendedName>
        <fullName evidence="16">P-type Cu(2+) transporter</fullName>
        <ecNumber evidence="16">7.2.2.9</ecNumber>
    </recommendedName>
</protein>
<dbReference type="InterPro" id="IPR018303">
    <property type="entry name" value="ATPase_P-typ_P_site"/>
</dbReference>
<keyword evidence="13" id="KW-0186">Copper</keyword>
<evidence type="ECO:0000256" key="2">
    <source>
        <dbReference type="ARBA" id="ARBA00006024"/>
    </source>
</evidence>
<comment type="similarity">
    <text evidence="2 18">Belongs to the cation transport ATPase (P-type) (TC 3.A.3) family. Type IB subfamily.</text>
</comment>
<dbReference type="InterPro" id="IPR044492">
    <property type="entry name" value="P_typ_ATPase_HD_dom"/>
</dbReference>
<evidence type="ECO:0000256" key="4">
    <source>
        <dbReference type="ARBA" id="ARBA00022692"/>
    </source>
</evidence>
<dbReference type="GO" id="GO:0012505">
    <property type="term" value="C:endomembrane system"/>
    <property type="evidence" value="ECO:0007669"/>
    <property type="project" value="UniProtKB-SubCell"/>
</dbReference>
<dbReference type="InterPro" id="IPR036163">
    <property type="entry name" value="HMA_dom_sf"/>
</dbReference>
<dbReference type="SUPFAM" id="SSF81653">
    <property type="entry name" value="Calcium ATPase, transduction domain A"/>
    <property type="match status" value="1"/>
</dbReference>
<dbReference type="SFLD" id="SFLDG00002">
    <property type="entry name" value="C1.7:_P-type_atpase_like"/>
    <property type="match status" value="1"/>
</dbReference>
<dbReference type="InterPro" id="IPR017969">
    <property type="entry name" value="Heavy-metal-associated_CS"/>
</dbReference>
<dbReference type="Gene3D" id="3.40.1110.10">
    <property type="entry name" value="Calcium-transporting ATPase, cytoplasmic domain N"/>
    <property type="match status" value="1"/>
</dbReference>
<dbReference type="PANTHER" id="PTHR43520">
    <property type="entry name" value="ATP7, ISOFORM B"/>
    <property type="match status" value="1"/>
</dbReference>
<dbReference type="InterPro" id="IPR006122">
    <property type="entry name" value="HMA_Cu_ion-bd"/>
</dbReference>
<dbReference type="NCBIfam" id="TIGR00003">
    <property type="entry name" value="copper ion binding protein"/>
    <property type="match status" value="2"/>
</dbReference>
<dbReference type="GO" id="GO:0005886">
    <property type="term" value="C:plasma membrane"/>
    <property type="evidence" value="ECO:0007669"/>
    <property type="project" value="UniProtKB-SubCell"/>
</dbReference>
<sequence>MEAIVKDTPALQFDIRGMTCASCVARVEKALAAVPGVQDASVNLATEKASVRGAGLDAGLLAAAVVKAGYEADLIDQARTSAPRRAQEQGARLPAWWPVAAAAALSLPLAAPMLLRPLGIDWMASGWLQLLLATPVQFWLGARFYRAGWKALRAGAGNMDLLVAIGTSAAYALSLWMLLASGAHHLYFESSAVVITLVLLGKWLEGRARGQTVQAIRALEALRPATALVRRGGRDVTVAPDALRSGDVLVVAPGQRVAADGRVLEGASHLDESLLTGESLPVAKGPGARVTGGAVNGEGLLLVEVTAVGADTMLNRIIRMVEDAQAVKAPIQRLVDRVSAVFVPAVLLVSLATLFGWGLATGDWRQALLNAVAVQVIACPCALGLATPTGIMVGTGAAARHGILIKDAEALETAHALQAVVFDKTGTLTEGRPQVVALEGDDPRRVLALAWAVQQGSTHPLARAVSEAAQARLGSTQASAIDDDVYANTAAAAARAPAPLSTPLPALDAMALPGRGVQARVDGETVYLGSRRLMRELGVATGRLDDAARRHEADGRTVSWLAAGLPGALQVRGLLAFGDRVKPTSAAAVARLRALGIEVAMLSGDNRGAAAAVARQLGIERFTAEVLPGDKADAVRAMMAAGSKVAMVGDGINDAPALAAADVGIAMAGGSDVAMHTAGVTLMRGDPLLVADAIDVSRRTYRKIRQNLAWAFVYNVVGIPVAALGLLNPVLAGAAMALSSVSVVTNALLLRRWRPADAVAAAPLAQAELPALALLPAAVPQTMENVAQPAPSTDTAHSAPSSNEAHPAPIVNAAHPAPQPTGEHTMYQLTVEDMSCKHCVGRVTKAVQEVDQDARVEIDLPTKQVTIDSGADLGRIAEAIDAAGYPVTARAGG</sequence>
<dbReference type="InterPro" id="IPR008250">
    <property type="entry name" value="ATPase_P-typ_transduc_dom_A_sf"/>
</dbReference>
<feature type="transmembrane region" description="Helical" evidence="18">
    <location>
        <begin position="157"/>
        <end position="179"/>
    </location>
</feature>
<feature type="region of interest" description="Disordered" evidence="19">
    <location>
        <begin position="787"/>
        <end position="823"/>
    </location>
</feature>
<dbReference type="InterPro" id="IPR059000">
    <property type="entry name" value="ATPase_P-type_domA"/>
</dbReference>
<dbReference type="PANTHER" id="PTHR43520:SF8">
    <property type="entry name" value="P-TYPE CU(+) TRANSPORTER"/>
    <property type="match status" value="1"/>
</dbReference>
<evidence type="ECO:0000256" key="8">
    <source>
        <dbReference type="ARBA" id="ARBA00022796"/>
    </source>
</evidence>
<evidence type="ECO:0000256" key="18">
    <source>
        <dbReference type="RuleBase" id="RU362081"/>
    </source>
</evidence>
<dbReference type="SUPFAM" id="SSF81665">
    <property type="entry name" value="Calcium ATPase, transmembrane domain M"/>
    <property type="match status" value="1"/>
</dbReference>
<dbReference type="InterPro" id="IPR023214">
    <property type="entry name" value="HAD_sf"/>
</dbReference>
<keyword evidence="5 18" id="KW-0479">Metal-binding</keyword>
<dbReference type="GO" id="GO:0016887">
    <property type="term" value="F:ATP hydrolysis activity"/>
    <property type="evidence" value="ECO:0007669"/>
    <property type="project" value="InterPro"/>
</dbReference>
<dbReference type="CDD" id="cd02094">
    <property type="entry name" value="P-type_ATPase_Cu-like"/>
    <property type="match status" value="1"/>
</dbReference>
<dbReference type="PROSITE" id="PS50846">
    <property type="entry name" value="HMA_2"/>
    <property type="match status" value="2"/>
</dbReference>
<dbReference type="InterPro" id="IPR027256">
    <property type="entry name" value="P-typ_ATPase_IB"/>
</dbReference>
<dbReference type="EMBL" id="CP051685">
    <property type="protein sequence ID" value="QJE02759.1"/>
    <property type="molecule type" value="Genomic_DNA"/>
</dbReference>
<evidence type="ECO:0000256" key="7">
    <source>
        <dbReference type="ARBA" id="ARBA00022741"/>
    </source>
</evidence>
<keyword evidence="9 18" id="KW-0067">ATP-binding</keyword>
<evidence type="ECO:0000256" key="10">
    <source>
        <dbReference type="ARBA" id="ARBA00022842"/>
    </source>
</evidence>
<dbReference type="InterPro" id="IPR023299">
    <property type="entry name" value="ATPase_P-typ_cyto_dom_N"/>
</dbReference>
<keyword evidence="11" id="KW-1278">Translocase</keyword>
<dbReference type="PROSITE" id="PS01047">
    <property type="entry name" value="HMA_1"/>
    <property type="match status" value="2"/>
</dbReference>
<evidence type="ECO:0000256" key="15">
    <source>
        <dbReference type="ARBA" id="ARBA00023136"/>
    </source>
</evidence>
<dbReference type="Gene3D" id="3.40.50.1000">
    <property type="entry name" value="HAD superfamily/HAD-like"/>
    <property type="match status" value="1"/>
</dbReference>
<evidence type="ECO:0000256" key="17">
    <source>
        <dbReference type="ARBA" id="ARBA00047424"/>
    </source>
</evidence>
<keyword evidence="4 18" id="KW-0812">Transmembrane</keyword>
<keyword evidence="3" id="KW-0813">Transport</keyword>
<dbReference type="SUPFAM" id="SSF55008">
    <property type="entry name" value="HMA, heavy metal-associated domain"/>
    <property type="match status" value="2"/>
</dbReference>
<dbReference type="InterPro" id="IPR006121">
    <property type="entry name" value="HMA_dom"/>
</dbReference>
<keyword evidence="12 18" id="KW-1133">Transmembrane helix</keyword>
<evidence type="ECO:0000256" key="9">
    <source>
        <dbReference type="ARBA" id="ARBA00022840"/>
    </source>
</evidence>
<feature type="transmembrane region" description="Helical" evidence="18">
    <location>
        <begin position="127"/>
        <end position="145"/>
    </location>
</feature>
<feature type="transmembrane region" description="Helical" evidence="18">
    <location>
        <begin position="708"/>
        <end position="727"/>
    </location>
</feature>
<dbReference type="PROSITE" id="PS00154">
    <property type="entry name" value="ATPASE_E1_E2"/>
    <property type="match status" value="1"/>
</dbReference>
<dbReference type="RefSeq" id="WP_170204841.1">
    <property type="nucleotide sequence ID" value="NZ_CP051685.1"/>
</dbReference>
<dbReference type="SFLD" id="SFLDS00003">
    <property type="entry name" value="Haloacid_Dehalogenase"/>
    <property type="match status" value="1"/>
</dbReference>
<dbReference type="CDD" id="cd00371">
    <property type="entry name" value="HMA"/>
    <property type="match status" value="2"/>
</dbReference>
<dbReference type="Pfam" id="PF00702">
    <property type="entry name" value="Hydrolase"/>
    <property type="match status" value="1"/>
</dbReference>
<dbReference type="InterPro" id="IPR036412">
    <property type="entry name" value="HAD-like_sf"/>
</dbReference>
<keyword evidence="8" id="KW-0187">Copper transport</keyword>
<keyword evidence="18" id="KW-1003">Cell membrane</keyword>
<comment type="catalytic activity">
    <reaction evidence="17">
        <text>Cu(2+)(in) + ATP + H2O = Cu(2+)(out) + ADP + phosphate + H(+)</text>
        <dbReference type="Rhea" id="RHEA:10376"/>
        <dbReference type="ChEBI" id="CHEBI:15377"/>
        <dbReference type="ChEBI" id="CHEBI:15378"/>
        <dbReference type="ChEBI" id="CHEBI:29036"/>
        <dbReference type="ChEBI" id="CHEBI:30616"/>
        <dbReference type="ChEBI" id="CHEBI:43474"/>
        <dbReference type="ChEBI" id="CHEBI:456216"/>
        <dbReference type="EC" id="7.2.2.9"/>
    </reaction>
</comment>
<gene>
    <name evidence="21" type="ORF">HH212_24405</name>
</gene>
<dbReference type="SFLD" id="SFLDF00027">
    <property type="entry name" value="p-type_atpase"/>
    <property type="match status" value="1"/>
</dbReference>
<dbReference type="EC" id="7.2.2.9" evidence="16"/>